<dbReference type="Proteomes" id="UP001224890">
    <property type="component" value="Unassembled WGS sequence"/>
</dbReference>
<dbReference type="RefSeq" id="XP_060423266.1">
    <property type="nucleotide sequence ID" value="XM_060576259.1"/>
</dbReference>
<dbReference type="AlphaFoldDB" id="A0AAJ0EPE7"/>
<accession>A0AAJ0EPE7</accession>
<reference evidence="2" key="1">
    <citation type="submission" date="2021-06" db="EMBL/GenBank/DDBJ databases">
        <title>Comparative genomics, transcriptomics and evolutionary studies reveal genomic signatures of adaptation to plant cell wall in hemibiotrophic fungi.</title>
        <authorList>
            <consortium name="DOE Joint Genome Institute"/>
            <person name="Baroncelli R."/>
            <person name="Diaz J.F."/>
            <person name="Benocci T."/>
            <person name="Peng M."/>
            <person name="Battaglia E."/>
            <person name="Haridas S."/>
            <person name="Andreopoulos W."/>
            <person name="Labutti K."/>
            <person name="Pangilinan J."/>
            <person name="Floch G.L."/>
            <person name="Makela M.R."/>
            <person name="Henrissat B."/>
            <person name="Grigoriev I.V."/>
            <person name="Crouch J.A."/>
            <person name="De Vries R.P."/>
            <person name="Sukno S.A."/>
            <person name="Thon M.R."/>
        </authorList>
    </citation>
    <scope>NUCLEOTIDE SEQUENCE</scope>
    <source>
        <strain evidence="2">CBS 193.32</strain>
    </source>
</reference>
<evidence type="ECO:0000256" key="1">
    <source>
        <dbReference type="SAM" id="MobiDB-lite"/>
    </source>
</evidence>
<proteinExistence type="predicted"/>
<evidence type="ECO:0000313" key="2">
    <source>
        <dbReference type="EMBL" id="KAK1658502.1"/>
    </source>
</evidence>
<feature type="region of interest" description="Disordered" evidence="1">
    <location>
        <begin position="31"/>
        <end position="58"/>
    </location>
</feature>
<dbReference type="GeneID" id="85460785"/>
<evidence type="ECO:0000313" key="3">
    <source>
        <dbReference type="Proteomes" id="UP001224890"/>
    </source>
</evidence>
<organism evidence="2 3">
    <name type="scientific">Colletotrichum godetiae</name>
    <dbReference type="NCBI Taxonomy" id="1209918"/>
    <lineage>
        <taxon>Eukaryota</taxon>
        <taxon>Fungi</taxon>
        <taxon>Dikarya</taxon>
        <taxon>Ascomycota</taxon>
        <taxon>Pezizomycotina</taxon>
        <taxon>Sordariomycetes</taxon>
        <taxon>Hypocreomycetidae</taxon>
        <taxon>Glomerellales</taxon>
        <taxon>Glomerellaceae</taxon>
        <taxon>Colletotrichum</taxon>
        <taxon>Colletotrichum acutatum species complex</taxon>
    </lineage>
</organism>
<dbReference type="EMBL" id="JAHMHR010000072">
    <property type="protein sequence ID" value="KAK1658502.1"/>
    <property type="molecule type" value="Genomic_DNA"/>
</dbReference>
<sequence length="58" mass="6650">MHHDKRHRALEAKFGRLFTLSCQEVSHLNTGLSASPEDYRRTTSRTPHLPSTPCCTDR</sequence>
<comment type="caution">
    <text evidence="2">The sequence shown here is derived from an EMBL/GenBank/DDBJ whole genome shotgun (WGS) entry which is preliminary data.</text>
</comment>
<keyword evidence="3" id="KW-1185">Reference proteome</keyword>
<protein>
    <submittedName>
        <fullName evidence="2">Uncharacterized protein</fullName>
    </submittedName>
</protein>
<gene>
    <name evidence="2" type="ORF">BDP55DRAFT_682263</name>
</gene>
<name>A0AAJ0EPE7_9PEZI</name>